<evidence type="ECO:0000256" key="2">
    <source>
        <dbReference type="SAM" id="MobiDB-lite"/>
    </source>
</evidence>
<sequence>MGNAHGKRSEILFDGGYFVPQDIYPTADQDFDFKIVEKLIRERKLSPFYKGASDPDEETPPASVSSKKVETYETCEGNNKVDSKELPLSQSRIYSKGDTFSPKNTPSSNKLKTPQTLSPMINSSQPVETEFQRLKINTNNPPASVKYKFPDYAKTPSPSSKNSADFDSPLYPNILKKTIECPICFLYYPQNINYTVCCSKPICTECFAQFKRTEKHITPVEERYGKSVSHSISSASMFHNPSNHKRSFSDTPFSITSNAISADDIRPKILQKIEREKARKAERIHQREMIIASVARIADQYTTHNSSGTDAREAMQNNEQGRQLLRDFRSRGGTSLEEFLVQEAIALSHQEANRQPLSLLTDTQNTGNPNDASPSLRNESDIPPNLEASPLN</sequence>
<feature type="compositionally biased region" description="Polar residues" evidence="2">
    <location>
        <begin position="358"/>
        <end position="377"/>
    </location>
</feature>
<feature type="compositionally biased region" description="Polar residues" evidence="2">
    <location>
        <begin position="101"/>
        <end position="121"/>
    </location>
</feature>
<dbReference type="GO" id="GO:0005737">
    <property type="term" value="C:cytoplasm"/>
    <property type="evidence" value="ECO:0007669"/>
    <property type="project" value="TreeGrafter"/>
</dbReference>
<dbReference type="STRING" id="133385.A0A2T9YSZ4"/>
<comment type="similarity">
    <text evidence="1">Belongs to the SIP5 family.</text>
</comment>
<accession>A0A2T9YSZ4</accession>
<feature type="region of interest" description="Disordered" evidence="2">
    <location>
        <begin position="46"/>
        <end position="121"/>
    </location>
</feature>
<dbReference type="EMBL" id="MBFR01000056">
    <property type="protein sequence ID" value="PVU95458.1"/>
    <property type="molecule type" value="Genomic_DNA"/>
</dbReference>
<evidence type="ECO:0000256" key="1">
    <source>
        <dbReference type="ARBA" id="ARBA00010402"/>
    </source>
</evidence>
<gene>
    <name evidence="3" type="ORF">BB561_001814</name>
</gene>
<dbReference type="OrthoDB" id="21471at2759"/>
<dbReference type="Proteomes" id="UP000245383">
    <property type="component" value="Unassembled WGS sequence"/>
</dbReference>
<organism evidence="3 4">
    <name type="scientific">Smittium simulii</name>
    <dbReference type="NCBI Taxonomy" id="133385"/>
    <lineage>
        <taxon>Eukaryota</taxon>
        <taxon>Fungi</taxon>
        <taxon>Fungi incertae sedis</taxon>
        <taxon>Zoopagomycota</taxon>
        <taxon>Kickxellomycotina</taxon>
        <taxon>Harpellomycetes</taxon>
        <taxon>Harpellales</taxon>
        <taxon>Legeriomycetaceae</taxon>
        <taxon>Smittium</taxon>
    </lineage>
</organism>
<feature type="region of interest" description="Disordered" evidence="2">
    <location>
        <begin position="358"/>
        <end position="392"/>
    </location>
</feature>
<dbReference type="AlphaFoldDB" id="A0A2T9YSZ4"/>
<keyword evidence="4" id="KW-1185">Reference proteome</keyword>
<evidence type="ECO:0000313" key="4">
    <source>
        <dbReference type="Proteomes" id="UP000245383"/>
    </source>
</evidence>
<dbReference type="InterPro" id="IPR039301">
    <property type="entry name" value="Sip5/DA2"/>
</dbReference>
<reference evidence="3 4" key="1">
    <citation type="journal article" date="2018" name="MBio">
        <title>Comparative Genomics Reveals the Core Gene Toolbox for the Fungus-Insect Symbiosis.</title>
        <authorList>
            <person name="Wang Y."/>
            <person name="Stata M."/>
            <person name="Wang W."/>
            <person name="Stajich J.E."/>
            <person name="White M.M."/>
            <person name="Moncalvo J.M."/>
        </authorList>
    </citation>
    <scope>NUCLEOTIDE SEQUENCE [LARGE SCALE GENOMIC DNA]</scope>
    <source>
        <strain evidence="3 4">SWE-8-4</strain>
    </source>
</reference>
<proteinExistence type="inferred from homology"/>
<evidence type="ECO:0000313" key="3">
    <source>
        <dbReference type="EMBL" id="PVU95458.1"/>
    </source>
</evidence>
<dbReference type="PANTHER" id="PTHR31315">
    <property type="entry name" value="PROTEIN SIP5"/>
    <property type="match status" value="1"/>
</dbReference>
<protein>
    <submittedName>
        <fullName evidence="3">Uncharacterized protein</fullName>
    </submittedName>
</protein>
<dbReference type="PANTHER" id="PTHR31315:SF1">
    <property type="entry name" value="PROTEIN SIP5"/>
    <property type="match status" value="1"/>
</dbReference>
<name>A0A2T9YSZ4_9FUNG</name>
<comment type="caution">
    <text evidence="3">The sequence shown here is derived from an EMBL/GenBank/DDBJ whole genome shotgun (WGS) entry which is preliminary data.</text>
</comment>